<comment type="caution">
    <text evidence="4">The sequence shown here is derived from an EMBL/GenBank/DDBJ whole genome shotgun (WGS) entry which is preliminary data.</text>
</comment>
<feature type="domain" description="USP" evidence="3">
    <location>
        <begin position="347"/>
        <end position="656"/>
    </location>
</feature>
<reference evidence="4" key="1">
    <citation type="submission" date="2022-08" db="EMBL/GenBank/DDBJ databases">
        <title>Genome sequencing of akame (Lates japonicus).</title>
        <authorList>
            <person name="Hashiguchi Y."/>
            <person name="Takahashi H."/>
        </authorList>
    </citation>
    <scope>NUCLEOTIDE SEQUENCE</scope>
    <source>
        <strain evidence="4">Kochi</strain>
    </source>
</reference>
<dbReference type="GO" id="GO:0005829">
    <property type="term" value="C:cytosol"/>
    <property type="evidence" value="ECO:0007669"/>
    <property type="project" value="TreeGrafter"/>
</dbReference>
<feature type="compositionally biased region" description="Basic and acidic residues" evidence="2">
    <location>
        <begin position="99"/>
        <end position="108"/>
    </location>
</feature>
<name>A0AAD3MHW4_LATJO</name>
<keyword evidence="1" id="KW-0833">Ubl conjugation pathway</keyword>
<evidence type="ECO:0000256" key="1">
    <source>
        <dbReference type="RuleBase" id="RU366025"/>
    </source>
</evidence>
<dbReference type="InterPro" id="IPR050164">
    <property type="entry name" value="Peptidase_C19"/>
</dbReference>
<comment type="catalytic activity">
    <reaction evidence="1">
        <text>Thiol-dependent hydrolysis of ester, thioester, amide, peptide and isopeptide bonds formed by the C-terminal Gly of ubiquitin (a 76-residue protein attached to proteins as an intracellular targeting signal).</text>
        <dbReference type="EC" id="3.4.19.12"/>
    </reaction>
</comment>
<comment type="similarity">
    <text evidence="1">Belongs to the peptidase C19 family.</text>
</comment>
<feature type="compositionally biased region" description="Basic and acidic residues" evidence="2">
    <location>
        <begin position="144"/>
        <end position="179"/>
    </location>
</feature>
<dbReference type="PANTHER" id="PTHR24006">
    <property type="entry name" value="UBIQUITIN CARBOXYL-TERMINAL HYDROLASE"/>
    <property type="match status" value="1"/>
</dbReference>
<dbReference type="Proteomes" id="UP001279410">
    <property type="component" value="Unassembled WGS sequence"/>
</dbReference>
<keyword evidence="1" id="KW-0645">Protease</keyword>
<feature type="compositionally biased region" description="Basic and acidic residues" evidence="2">
    <location>
        <begin position="274"/>
        <end position="290"/>
    </location>
</feature>
<dbReference type="GO" id="GO:0016579">
    <property type="term" value="P:protein deubiquitination"/>
    <property type="evidence" value="ECO:0007669"/>
    <property type="project" value="InterPro"/>
</dbReference>
<dbReference type="InterPro" id="IPR028889">
    <property type="entry name" value="USP"/>
</dbReference>
<dbReference type="GO" id="GO:0005634">
    <property type="term" value="C:nucleus"/>
    <property type="evidence" value="ECO:0007669"/>
    <property type="project" value="TreeGrafter"/>
</dbReference>
<keyword evidence="1" id="KW-0788">Thiol protease</keyword>
<dbReference type="InterPro" id="IPR001394">
    <property type="entry name" value="Peptidase_C19_UCH"/>
</dbReference>
<dbReference type="PROSITE" id="PS00972">
    <property type="entry name" value="USP_1"/>
    <property type="match status" value="1"/>
</dbReference>
<dbReference type="Pfam" id="PF00443">
    <property type="entry name" value="UCH"/>
    <property type="match status" value="1"/>
</dbReference>
<keyword evidence="1 4" id="KW-0378">Hydrolase</keyword>
<sequence>MFRRRNKKKHRAGIEGDHKQQPVVPNAPATSATTVPALTETPQEKPKKLFWWRRKKNTKRQTPVAEDVAGATTVPTDKECEGEAGVQEASPSPVTTASVDKDVAEDKNQSSSATEKNISTVQEGTKEESAVPEDTEEETAVQEGTKEESAIQEEAKEESAVQEEAKEETTIQEETKEETVVQEETPLTPDEEETSHPPSAKDESAIKETKGGEAEEEASPTTDAPVSAGSETGKKNKKKGKSWWRRLFFLRRKKKVESPTEEEEGAKNSPSNSESKKRDSNDNSSNKELKAAVNNTGPDRKQSTPTGHGGSIQEEPTSPGLWTKISRPYRKTSSSRRTLSREELVCLGLPNLAQTCYMNSTLQGLLTLTGFVQEVHRQERVWSSNKNAKILRGLVDVGACQFSNTKAVKKQVLKAFKHAVSDSNSEFADNSQKDAHEFLSCVLDMLRTLAFDLQTAAVDMGIRYTCPVGAHIAFQMLSTRTCRGCGIQSTREEDYINLSLDVLPGHTVDKLLQEYLKEGQLEYRCQCGTEDSAQRYSFLTLPNVLILQLKRFRFTSSFSLEKVNKPVDLTQELLVDLNPTCTTQTKTRYSLVSIVSHLGHTAHSGHYICDGVHRETSGDVTDRWLTYNDKHVSETTGTVVCRQRQRTAYLLFYEKQ</sequence>
<protein>
    <recommendedName>
        <fullName evidence="1">Ubiquitin carboxyl-terminal hydrolase</fullName>
        <ecNumber evidence="1">3.4.19.12</ecNumber>
    </recommendedName>
</protein>
<dbReference type="AlphaFoldDB" id="A0AAD3MHW4"/>
<dbReference type="InterPro" id="IPR038765">
    <property type="entry name" value="Papain-like_cys_pep_sf"/>
</dbReference>
<evidence type="ECO:0000259" key="3">
    <source>
        <dbReference type="PROSITE" id="PS50235"/>
    </source>
</evidence>
<dbReference type="CDD" id="cd02257">
    <property type="entry name" value="Peptidase_C19"/>
    <property type="match status" value="1"/>
</dbReference>
<keyword evidence="5" id="KW-1185">Reference proteome</keyword>
<feature type="compositionally biased region" description="Basic residues" evidence="2">
    <location>
        <begin position="1"/>
        <end position="11"/>
    </location>
</feature>
<dbReference type="GO" id="GO:0000082">
    <property type="term" value="P:G1/S transition of mitotic cell cycle"/>
    <property type="evidence" value="ECO:0007669"/>
    <property type="project" value="TreeGrafter"/>
</dbReference>
<dbReference type="InterPro" id="IPR018200">
    <property type="entry name" value="USP_CS"/>
</dbReference>
<feature type="compositionally biased region" description="Basic and acidic residues" evidence="2">
    <location>
        <begin position="199"/>
        <end position="213"/>
    </location>
</feature>
<organism evidence="4 5">
    <name type="scientific">Lates japonicus</name>
    <name type="common">Japanese lates</name>
    <dbReference type="NCBI Taxonomy" id="270547"/>
    <lineage>
        <taxon>Eukaryota</taxon>
        <taxon>Metazoa</taxon>
        <taxon>Chordata</taxon>
        <taxon>Craniata</taxon>
        <taxon>Vertebrata</taxon>
        <taxon>Euteleostomi</taxon>
        <taxon>Actinopterygii</taxon>
        <taxon>Neopterygii</taxon>
        <taxon>Teleostei</taxon>
        <taxon>Neoteleostei</taxon>
        <taxon>Acanthomorphata</taxon>
        <taxon>Carangaria</taxon>
        <taxon>Carangaria incertae sedis</taxon>
        <taxon>Centropomidae</taxon>
        <taxon>Lates</taxon>
    </lineage>
</organism>
<dbReference type="PROSITE" id="PS00973">
    <property type="entry name" value="USP_2"/>
    <property type="match status" value="1"/>
</dbReference>
<dbReference type="PANTHER" id="PTHR24006:SF915">
    <property type="entry name" value="UBIQUITIN CARBOXYL-TERMINAL HYDROLASE-RELATED"/>
    <property type="match status" value="1"/>
</dbReference>
<accession>A0AAD3MHW4</accession>
<dbReference type="GO" id="GO:0006508">
    <property type="term" value="P:proteolysis"/>
    <property type="evidence" value="ECO:0007669"/>
    <property type="project" value="UniProtKB-KW"/>
</dbReference>
<dbReference type="Gene3D" id="3.90.70.10">
    <property type="entry name" value="Cysteine proteinases"/>
    <property type="match status" value="1"/>
</dbReference>
<feature type="compositionally biased region" description="Polar residues" evidence="2">
    <location>
        <begin position="89"/>
        <end position="98"/>
    </location>
</feature>
<gene>
    <name evidence="4" type="ORF">AKAME5_000647500</name>
</gene>
<dbReference type="EC" id="3.4.19.12" evidence="1"/>
<evidence type="ECO:0000313" key="4">
    <source>
        <dbReference type="EMBL" id="GLD53766.1"/>
    </source>
</evidence>
<dbReference type="EMBL" id="BRZM01000018">
    <property type="protein sequence ID" value="GLD53766.1"/>
    <property type="molecule type" value="Genomic_DNA"/>
</dbReference>
<evidence type="ECO:0000313" key="5">
    <source>
        <dbReference type="Proteomes" id="UP001279410"/>
    </source>
</evidence>
<feature type="region of interest" description="Disordered" evidence="2">
    <location>
        <begin position="253"/>
        <end position="334"/>
    </location>
</feature>
<dbReference type="SUPFAM" id="SSF54001">
    <property type="entry name" value="Cysteine proteinases"/>
    <property type="match status" value="1"/>
</dbReference>
<feature type="compositionally biased region" description="Acidic residues" evidence="2">
    <location>
        <begin position="130"/>
        <end position="140"/>
    </location>
</feature>
<evidence type="ECO:0000256" key="2">
    <source>
        <dbReference type="SAM" id="MobiDB-lite"/>
    </source>
</evidence>
<dbReference type="PROSITE" id="PS50235">
    <property type="entry name" value="USP_3"/>
    <property type="match status" value="1"/>
</dbReference>
<dbReference type="GO" id="GO:0004843">
    <property type="term" value="F:cysteine-type deubiquitinase activity"/>
    <property type="evidence" value="ECO:0007669"/>
    <property type="project" value="UniProtKB-UniRule"/>
</dbReference>
<proteinExistence type="inferred from homology"/>
<feature type="compositionally biased region" description="Basic residues" evidence="2">
    <location>
        <begin position="48"/>
        <end position="59"/>
    </location>
</feature>
<feature type="region of interest" description="Disordered" evidence="2">
    <location>
        <begin position="1"/>
        <end position="240"/>
    </location>
</feature>
<feature type="compositionally biased region" description="Polar residues" evidence="2">
    <location>
        <begin position="109"/>
        <end position="123"/>
    </location>
</feature>